<dbReference type="EMBL" id="JAUSXV010000001">
    <property type="protein sequence ID" value="MDQ0647276.1"/>
    <property type="molecule type" value="Genomic_DNA"/>
</dbReference>
<gene>
    <name evidence="1" type="ORF">QFZ53_001472</name>
</gene>
<name>A0AAW8EUV0_9MICO</name>
<organism evidence="1 2">
    <name type="scientific">Microbacterium natoriense</name>
    <dbReference type="NCBI Taxonomy" id="284570"/>
    <lineage>
        <taxon>Bacteria</taxon>
        <taxon>Bacillati</taxon>
        <taxon>Actinomycetota</taxon>
        <taxon>Actinomycetes</taxon>
        <taxon>Micrococcales</taxon>
        <taxon>Microbacteriaceae</taxon>
        <taxon>Microbacterium</taxon>
    </lineage>
</organism>
<dbReference type="AlphaFoldDB" id="A0AAW8EUV0"/>
<sequence length="66" mass="7230">MTRALNFEYDPESDAAYIRLRSAPIDHTVDLEQVALQLPVLVDIDSDGRVLGFEILSVSTTVGPQA</sequence>
<evidence type="ECO:0000313" key="1">
    <source>
        <dbReference type="EMBL" id="MDQ0647276.1"/>
    </source>
</evidence>
<reference evidence="1 2" key="1">
    <citation type="submission" date="2023-07" db="EMBL/GenBank/DDBJ databases">
        <title>Comparative genomics of wheat-associated soil bacteria to identify genetic determinants of phenazine resistance.</title>
        <authorList>
            <person name="Mouncey N."/>
        </authorList>
    </citation>
    <scope>NUCLEOTIDE SEQUENCE [LARGE SCALE GENOMIC DNA]</scope>
    <source>
        <strain evidence="1 2">W4I9-1</strain>
    </source>
</reference>
<protein>
    <submittedName>
        <fullName evidence="1">Uncharacterized protein YuzE</fullName>
    </submittedName>
</protein>
<dbReference type="Proteomes" id="UP001244427">
    <property type="component" value="Unassembled WGS sequence"/>
</dbReference>
<dbReference type="InterPro" id="IPR019270">
    <property type="entry name" value="DUF2283"/>
</dbReference>
<evidence type="ECO:0000313" key="2">
    <source>
        <dbReference type="Proteomes" id="UP001244427"/>
    </source>
</evidence>
<dbReference type="Pfam" id="PF10049">
    <property type="entry name" value="DUF2283"/>
    <property type="match status" value="1"/>
</dbReference>
<proteinExistence type="predicted"/>
<accession>A0AAW8EUV0</accession>
<comment type="caution">
    <text evidence="1">The sequence shown here is derived from an EMBL/GenBank/DDBJ whole genome shotgun (WGS) entry which is preliminary data.</text>
</comment>
<dbReference type="RefSeq" id="WP_373426252.1">
    <property type="nucleotide sequence ID" value="NZ_JAUSXV010000001.1"/>
</dbReference>
<keyword evidence="2" id="KW-1185">Reference proteome</keyword>